<keyword evidence="3" id="KW-1185">Reference proteome</keyword>
<proteinExistence type="predicted"/>
<reference evidence="3" key="1">
    <citation type="journal article" date="2019" name="Int. J. Syst. Evol. Microbiol.">
        <title>The Global Catalogue of Microorganisms (GCM) 10K type strain sequencing project: providing services to taxonomists for standard genome sequencing and annotation.</title>
        <authorList>
            <consortium name="The Broad Institute Genomics Platform"/>
            <consortium name="The Broad Institute Genome Sequencing Center for Infectious Disease"/>
            <person name="Wu L."/>
            <person name="Ma J."/>
        </authorList>
    </citation>
    <scope>NUCLEOTIDE SEQUENCE [LARGE SCALE GENOMIC DNA]</scope>
    <source>
        <strain evidence="3">CCUG 15531</strain>
    </source>
</reference>
<dbReference type="InterPro" id="IPR025100">
    <property type="entry name" value="DUF4025"/>
</dbReference>
<feature type="compositionally biased region" description="Polar residues" evidence="1">
    <location>
        <begin position="1"/>
        <end position="10"/>
    </location>
</feature>
<dbReference type="EMBL" id="JBHUEK010000026">
    <property type="protein sequence ID" value="MFD1780734.1"/>
    <property type="molecule type" value="Genomic_DNA"/>
</dbReference>
<sequence>MKDKIQNNTDELAARHYQPEDYGKNDQLSSGLATTHEQVSDSYMEGEITAPFNSTNEKKAESSNEGYQDYYS</sequence>
<name>A0ABW4MRX0_9BACI</name>
<feature type="compositionally biased region" description="Polar residues" evidence="1">
    <location>
        <begin position="26"/>
        <end position="41"/>
    </location>
</feature>
<evidence type="ECO:0000313" key="2">
    <source>
        <dbReference type="EMBL" id="MFD1780734.1"/>
    </source>
</evidence>
<organism evidence="2 3">
    <name type="scientific">Fredinandcohnia salidurans</name>
    <dbReference type="NCBI Taxonomy" id="2595041"/>
    <lineage>
        <taxon>Bacteria</taxon>
        <taxon>Bacillati</taxon>
        <taxon>Bacillota</taxon>
        <taxon>Bacilli</taxon>
        <taxon>Bacillales</taxon>
        <taxon>Bacillaceae</taxon>
        <taxon>Fredinandcohnia</taxon>
    </lineage>
</organism>
<evidence type="ECO:0000313" key="3">
    <source>
        <dbReference type="Proteomes" id="UP001597227"/>
    </source>
</evidence>
<dbReference type="RefSeq" id="WP_304214605.1">
    <property type="nucleotide sequence ID" value="NZ_JBHUEK010000026.1"/>
</dbReference>
<feature type="compositionally biased region" description="Polar residues" evidence="1">
    <location>
        <begin position="63"/>
        <end position="72"/>
    </location>
</feature>
<feature type="region of interest" description="Disordered" evidence="1">
    <location>
        <begin position="1"/>
        <end position="72"/>
    </location>
</feature>
<dbReference type="Pfam" id="PF13217">
    <property type="entry name" value="DUF4025"/>
    <property type="match status" value="1"/>
</dbReference>
<dbReference type="Proteomes" id="UP001597227">
    <property type="component" value="Unassembled WGS sequence"/>
</dbReference>
<accession>A0ABW4MRX0</accession>
<gene>
    <name evidence="2" type="ORF">ACFSFW_18880</name>
</gene>
<feature type="compositionally biased region" description="Basic and acidic residues" evidence="1">
    <location>
        <begin position="12"/>
        <end position="24"/>
    </location>
</feature>
<protein>
    <submittedName>
        <fullName evidence="2">YozQ family protein</fullName>
    </submittedName>
</protein>
<evidence type="ECO:0000256" key="1">
    <source>
        <dbReference type="SAM" id="MobiDB-lite"/>
    </source>
</evidence>
<comment type="caution">
    <text evidence="2">The sequence shown here is derived from an EMBL/GenBank/DDBJ whole genome shotgun (WGS) entry which is preliminary data.</text>
</comment>